<name>A0ABU4RKR9_9HYPH</name>
<comment type="caution">
    <text evidence="2">The sequence shown here is derived from an EMBL/GenBank/DDBJ whole genome shotgun (WGS) entry which is preliminary data.</text>
</comment>
<reference evidence="2 3" key="1">
    <citation type="submission" date="2023-11" db="EMBL/GenBank/DDBJ databases">
        <authorList>
            <person name="Bao R."/>
        </authorList>
    </citation>
    <scope>NUCLEOTIDE SEQUENCE [LARGE SCALE GENOMIC DNA]</scope>
    <source>
        <strain evidence="2 3">PJ23</strain>
    </source>
</reference>
<dbReference type="EMBL" id="JAXAFJ010000002">
    <property type="protein sequence ID" value="MDX6805431.1"/>
    <property type="molecule type" value="Genomic_DNA"/>
</dbReference>
<protein>
    <submittedName>
        <fullName evidence="2">Uncharacterized protein</fullName>
    </submittedName>
</protein>
<dbReference type="Proteomes" id="UP001274321">
    <property type="component" value="Unassembled WGS sequence"/>
</dbReference>
<gene>
    <name evidence="2" type="ORF">SCD90_05080</name>
</gene>
<proteinExistence type="predicted"/>
<evidence type="ECO:0000313" key="2">
    <source>
        <dbReference type="EMBL" id="MDX6805431.1"/>
    </source>
</evidence>
<accession>A0ABU4RKR9</accession>
<keyword evidence="3" id="KW-1185">Reference proteome</keyword>
<organism evidence="2 3">
    <name type="scientific">Terrihabitans rhizophilus</name>
    <dbReference type="NCBI Taxonomy" id="3092662"/>
    <lineage>
        <taxon>Bacteria</taxon>
        <taxon>Pseudomonadati</taxon>
        <taxon>Pseudomonadota</taxon>
        <taxon>Alphaproteobacteria</taxon>
        <taxon>Hyphomicrobiales</taxon>
        <taxon>Terrihabitans</taxon>
    </lineage>
</organism>
<evidence type="ECO:0000313" key="3">
    <source>
        <dbReference type="Proteomes" id="UP001274321"/>
    </source>
</evidence>
<sequence length="94" mass="10283">MTEDGLRFVASYRGLQMLAARQAVLGGPNAARWKEAERRAESALMSDEPRAGQLAIAAFSDAARFQGWSVRSDTPPPAFTRQNRPSGRREPAHG</sequence>
<evidence type="ECO:0000256" key="1">
    <source>
        <dbReference type="SAM" id="MobiDB-lite"/>
    </source>
</evidence>
<feature type="region of interest" description="Disordered" evidence="1">
    <location>
        <begin position="67"/>
        <end position="94"/>
    </location>
</feature>
<dbReference type="RefSeq" id="WP_319843547.1">
    <property type="nucleotide sequence ID" value="NZ_JAXAFJ010000002.1"/>
</dbReference>